<accession>A0A9E7D254</accession>
<reference evidence="1" key="1">
    <citation type="submission" date="2021-09" db="EMBL/GenBank/DDBJ databases">
        <title>Network and meta-omics reveal the key degrader and cooperation patterns in an efficient 1,4-dioxane-degrading microbial community.</title>
        <authorList>
            <person name="Dai C."/>
        </authorList>
    </citation>
    <scope>NUCLEOTIDE SEQUENCE</scope>
    <source>
        <strain evidence="1">ZM13</strain>
    </source>
</reference>
<evidence type="ECO:0000313" key="1">
    <source>
        <dbReference type="EMBL" id="UOK69622.1"/>
    </source>
</evidence>
<dbReference type="AlphaFoldDB" id="A0A9E7D254"/>
<sequence length="270" mass="30843">MVDVTIAPPGACVAQLHRDPFPYGWIDNYLPADIYEALDRRFVMPDQHPALDTLKMGKKRILFRMPPVPTLLDGIDPLWKGFLHALSTRDFLSHCLEWTKQLVPLDTLPAGPYRELFSLRQKLTPEQVELQCEFSSIEDGALLPPHSDSVDKLLIFVLYFAQPDWREGWGGATELYRPLNPAQEINFSNFFLHREQVELIGSSAFRPNRLFFFAKTDRAWHGVSALDPAAALPRRSFNFSLRIRADATVDPAMGRLQETIRTHEQRAFAA</sequence>
<dbReference type="KEGG" id="apol:K9D25_12750"/>
<protein>
    <submittedName>
        <fullName evidence="1">2OG-Fe(II) oxygenase</fullName>
    </submittedName>
</protein>
<evidence type="ECO:0000313" key="2">
    <source>
        <dbReference type="Proteomes" id="UP000831684"/>
    </source>
</evidence>
<gene>
    <name evidence="1" type="ORF">K9D25_12750</name>
</gene>
<name>A0A9E7D254_9HYPH</name>
<dbReference type="EMBL" id="CP083239">
    <property type="protein sequence ID" value="UOK69622.1"/>
    <property type="molecule type" value="Genomic_DNA"/>
</dbReference>
<dbReference type="Proteomes" id="UP000831684">
    <property type="component" value="Chromosome"/>
</dbReference>
<dbReference type="RefSeq" id="WP_244375693.1">
    <property type="nucleotide sequence ID" value="NZ_CP083239.1"/>
</dbReference>
<dbReference type="Gene3D" id="2.60.120.620">
    <property type="entry name" value="q2cbj1_9rhob like domain"/>
    <property type="match status" value="1"/>
</dbReference>
<organism evidence="1 2">
    <name type="scientific">Ancylobacter polymorphus</name>
    <dbReference type="NCBI Taxonomy" id="223390"/>
    <lineage>
        <taxon>Bacteria</taxon>
        <taxon>Pseudomonadati</taxon>
        <taxon>Pseudomonadota</taxon>
        <taxon>Alphaproteobacteria</taxon>
        <taxon>Hyphomicrobiales</taxon>
        <taxon>Xanthobacteraceae</taxon>
        <taxon>Ancylobacter</taxon>
    </lineage>
</organism>
<proteinExistence type="predicted"/>